<dbReference type="GO" id="GO:0003887">
    <property type="term" value="F:DNA-directed DNA polymerase activity"/>
    <property type="evidence" value="ECO:0007669"/>
    <property type="project" value="TreeGrafter"/>
</dbReference>
<dbReference type="InterPro" id="IPR007218">
    <property type="entry name" value="DNA_pol_delta_4"/>
</dbReference>
<dbReference type="PANTHER" id="PTHR14303:SF0">
    <property type="entry name" value="DNA POLYMERASE DELTA SUBUNIT 4"/>
    <property type="match status" value="1"/>
</dbReference>
<evidence type="ECO:0000313" key="3">
    <source>
        <dbReference type="Proteomes" id="UP000094043"/>
    </source>
</evidence>
<feature type="region of interest" description="Disordered" evidence="1">
    <location>
        <begin position="30"/>
        <end position="49"/>
    </location>
</feature>
<dbReference type="GO" id="GO:0043625">
    <property type="term" value="C:delta DNA polymerase complex"/>
    <property type="evidence" value="ECO:0007669"/>
    <property type="project" value="TreeGrafter"/>
</dbReference>
<sequence>MTPKITTSAASKKARHIDAKEANLSQPMLSFQSRTKPSKALIKSKPSLKHRELTTSNADVAASSDGVDIVAQAKNTEEKNANKKLDVRSKRWAGLLKQAKAAMGDLEPIHAGPETHNDIHHILRVFDMTTRYGPCVGMSRLQRWERAKLWELDPPEEIRVILTTLEGKNDPSYRDSVLHEWL</sequence>
<dbReference type="GO" id="GO:0000731">
    <property type="term" value="P:DNA synthesis involved in DNA repair"/>
    <property type="evidence" value="ECO:0007669"/>
    <property type="project" value="InterPro"/>
</dbReference>
<dbReference type="Proteomes" id="UP000094043">
    <property type="component" value="Chromosome 7"/>
</dbReference>
<dbReference type="PANTHER" id="PTHR14303">
    <property type="entry name" value="DNA POLYMERASE DELTA SUBUNIT 4"/>
    <property type="match status" value="1"/>
</dbReference>
<accession>A0AAJ8M467</accession>
<dbReference type="Pfam" id="PF04081">
    <property type="entry name" value="DNA_pol_delta_4"/>
    <property type="match status" value="1"/>
</dbReference>
<gene>
    <name evidence="2" type="ORF">L203_105673</name>
</gene>
<protein>
    <recommendedName>
        <fullName evidence="4">DNA polymerase delta subunit 4</fullName>
    </recommendedName>
</protein>
<dbReference type="RefSeq" id="XP_066071137.1">
    <property type="nucleotide sequence ID" value="XM_066215040.1"/>
</dbReference>
<dbReference type="GeneID" id="91089882"/>
<evidence type="ECO:0000256" key="1">
    <source>
        <dbReference type="SAM" id="MobiDB-lite"/>
    </source>
</evidence>
<dbReference type="AlphaFoldDB" id="A0AAJ8M467"/>
<keyword evidence="3" id="KW-1185">Reference proteome</keyword>
<feature type="region of interest" description="Disordered" evidence="1">
    <location>
        <begin position="1"/>
        <end position="25"/>
    </location>
</feature>
<reference evidence="2" key="1">
    <citation type="submission" date="2016-06" db="EMBL/GenBank/DDBJ databases">
        <authorList>
            <person name="Cuomo C."/>
            <person name="Litvintseva A."/>
            <person name="Heitman J."/>
            <person name="Chen Y."/>
            <person name="Sun S."/>
            <person name="Springer D."/>
            <person name="Dromer F."/>
            <person name="Young S."/>
            <person name="Zeng Q."/>
            <person name="Chapman S."/>
            <person name="Gujja S."/>
            <person name="Saif S."/>
            <person name="Birren B."/>
        </authorList>
    </citation>
    <scope>NUCLEOTIDE SEQUENCE</scope>
    <source>
        <strain evidence="2">CBS 7841</strain>
    </source>
</reference>
<evidence type="ECO:0008006" key="4">
    <source>
        <dbReference type="Google" id="ProtNLM"/>
    </source>
</evidence>
<organism evidence="2 3">
    <name type="scientific">Cryptococcus depauperatus CBS 7841</name>
    <dbReference type="NCBI Taxonomy" id="1295531"/>
    <lineage>
        <taxon>Eukaryota</taxon>
        <taxon>Fungi</taxon>
        <taxon>Dikarya</taxon>
        <taxon>Basidiomycota</taxon>
        <taxon>Agaricomycotina</taxon>
        <taxon>Tremellomycetes</taxon>
        <taxon>Tremellales</taxon>
        <taxon>Cryptococcaceae</taxon>
        <taxon>Cryptococcus</taxon>
    </lineage>
</organism>
<dbReference type="KEGG" id="cdep:91089882"/>
<feature type="compositionally biased region" description="Polar residues" evidence="1">
    <location>
        <begin position="1"/>
        <end position="10"/>
    </location>
</feature>
<dbReference type="EMBL" id="CP143790">
    <property type="protein sequence ID" value="WVN90437.1"/>
    <property type="molecule type" value="Genomic_DNA"/>
</dbReference>
<dbReference type="GO" id="GO:0006261">
    <property type="term" value="P:DNA-templated DNA replication"/>
    <property type="evidence" value="ECO:0007669"/>
    <property type="project" value="TreeGrafter"/>
</dbReference>
<reference evidence="2" key="3">
    <citation type="submission" date="2024-01" db="EMBL/GenBank/DDBJ databases">
        <authorList>
            <person name="Coelho M.A."/>
            <person name="David-Palma M."/>
            <person name="Shea T."/>
            <person name="Sun S."/>
            <person name="Cuomo C.A."/>
            <person name="Heitman J."/>
        </authorList>
    </citation>
    <scope>NUCLEOTIDE SEQUENCE</scope>
    <source>
        <strain evidence="2">CBS 7841</strain>
    </source>
</reference>
<name>A0AAJ8M467_9TREE</name>
<proteinExistence type="predicted"/>
<evidence type="ECO:0000313" key="2">
    <source>
        <dbReference type="EMBL" id="WVN90437.1"/>
    </source>
</evidence>
<reference evidence="2" key="2">
    <citation type="journal article" date="2022" name="Elife">
        <title>Obligate sexual reproduction of a homothallic fungus closely related to the Cryptococcus pathogenic species complex.</title>
        <authorList>
            <person name="Passer A.R."/>
            <person name="Clancey S.A."/>
            <person name="Shea T."/>
            <person name="David-Palma M."/>
            <person name="Averette A.F."/>
            <person name="Boekhout T."/>
            <person name="Porcel B.M."/>
            <person name="Nowrousian M."/>
            <person name="Cuomo C.A."/>
            <person name="Sun S."/>
            <person name="Heitman J."/>
            <person name="Coelho M.A."/>
        </authorList>
    </citation>
    <scope>NUCLEOTIDE SEQUENCE</scope>
    <source>
        <strain evidence="2">CBS 7841</strain>
    </source>
</reference>